<evidence type="ECO:0000313" key="6">
    <source>
        <dbReference type="Proteomes" id="UP000218824"/>
    </source>
</evidence>
<gene>
    <name evidence="5" type="ORF">LEN_4039</name>
</gene>
<dbReference type="FunFam" id="3.40.50.980:FF:000001">
    <property type="entry name" value="Non-ribosomal peptide synthetase"/>
    <property type="match status" value="2"/>
</dbReference>
<dbReference type="SUPFAM" id="SSF52777">
    <property type="entry name" value="CoA-dependent acyltransferases"/>
    <property type="match status" value="6"/>
</dbReference>
<evidence type="ECO:0000256" key="3">
    <source>
        <dbReference type="ARBA" id="ARBA00022553"/>
    </source>
</evidence>
<dbReference type="FunFam" id="3.30.300.30:FF:000015">
    <property type="entry name" value="Nonribosomal peptide synthase SidD"/>
    <property type="match status" value="2"/>
</dbReference>
<dbReference type="GO" id="GO:0031177">
    <property type="term" value="F:phosphopantetheine binding"/>
    <property type="evidence" value="ECO:0007669"/>
    <property type="project" value="InterPro"/>
</dbReference>
<dbReference type="Pfam" id="PF13193">
    <property type="entry name" value="AMP-binding_C"/>
    <property type="match status" value="3"/>
</dbReference>
<evidence type="ECO:0000256" key="2">
    <source>
        <dbReference type="ARBA" id="ARBA00022450"/>
    </source>
</evidence>
<dbReference type="InterPro" id="IPR042099">
    <property type="entry name" value="ANL_N_sf"/>
</dbReference>
<name>A0AAU9B3D3_LYSEN</name>
<feature type="domain" description="Carrier" evidence="4">
    <location>
        <begin position="2024"/>
        <end position="2099"/>
    </location>
</feature>
<dbReference type="Pfam" id="PF00550">
    <property type="entry name" value="PP-binding"/>
    <property type="match status" value="3"/>
</dbReference>
<dbReference type="Gene3D" id="3.40.50.12780">
    <property type="entry name" value="N-terminal domain of ligase-like"/>
    <property type="match status" value="1"/>
</dbReference>
<dbReference type="InterPro" id="IPR006162">
    <property type="entry name" value="Ppantetheine_attach_site"/>
</dbReference>
<evidence type="ECO:0000256" key="1">
    <source>
        <dbReference type="ARBA" id="ARBA00001957"/>
    </source>
</evidence>
<dbReference type="PROSITE" id="PS50075">
    <property type="entry name" value="CARRIER"/>
    <property type="match status" value="3"/>
</dbReference>
<accession>A0AAU9B3D3</accession>
<dbReference type="Gene3D" id="2.30.38.10">
    <property type="entry name" value="Luciferase, Domain 3"/>
    <property type="match status" value="2"/>
</dbReference>
<keyword evidence="2" id="KW-0596">Phosphopantetheine</keyword>
<dbReference type="SMART" id="SM00823">
    <property type="entry name" value="PKS_PP"/>
    <property type="match status" value="3"/>
</dbReference>
<dbReference type="InterPro" id="IPR000873">
    <property type="entry name" value="AMP-dep_synth/lig_dom"/>
</dbReference>
<keyword evidence="3" id="KW-0597">Phosphoprotein</keyword>
<dbReference type="Gene3D" id="3.40.50.980">
    <property type="match status" value="4"/>
</dbReference>
<dbReference type="Gene3D" id="3.30.559.10">
    <property type="entry name" value="Chloramphenicol acetyltransferase-like domain"/>
    <property type="match status" value="3"/>
</dbReference>
<dbReference type="Gene3D" id="3.30.559.30">
    <property type="entry name" value="Nonribosomal peptide synthetase, condensation domain"/>
    <property type="match status" value="3"/>
</dbReference>
<dbReference type="InterPro" id="IPR025110">
    <property type="entry name" value="AMP-bd_C"/>
</dbReference>
<dbReference type="Pfam" id="PF00668">
    <property type="entry name" value="Condensation"/>
    <property type="match status" value="3"/>
</dbReference>
<dbReference type="InterPro" id="IPR010071">
    <property type="entry name" value="AA_adenyl_dom"/>
</dbReference>
<dbReference type="PROSITE" id="PS00012">
    <property type="entry name" value="PHOSPHOPANTETHEINE"/>
    <property type="match status" value="1"/>
</dbReference>
<evidence type="ECO:0000259" key="4">
    <source>
        <dbReference type="PROSITE" id="PS50075"/>
    </source>
</evidence>
<dbReference type="GO" id="GO:0005737">
    <property type="term" value="C:cytoplasm"/>
    <property type="evidence" value="ECO:0007669"/>
    <property type="project" value="TreeGrafter"/>
</dbReference>
<organism evidence="5 6">
    <name type="scientific">Lysobacter enzymogenes</name>
    <dbReference type="NCBI Taxonomy" id="69"/>
    <lineage>
        <taxon>Bacteria</taxon>
        <taxon>Pseudomonadati</taxon>
        <taxon>Pseudomonadota</taxon>
        <taxon>Gammaproteobacteria</taxon>
        <taxon>Lysobacterales</taxon>
        <taxon>Lysobacteraceae</taxon>
        <taxon>Lysobacter</taxon>
    </lineage>
</organism>
<dbReference type="InterPro" id="IPR001242">
    <property type="entry name" value="Condensation_dom"/>
</dbReference>
<reference evidence="5 6" key="1">
    <citation type="journal article" date="2017" name="DNA Res.">
        <title>Complete genome sequence and expression profile of the commercial lytic enzyme producer Lysobacter enzymogenes M497-1.</title>
        <authorList>
            <person name="Takami H."/>
            <person name="Toyoda A."/>
            <person name="Uchiyama I."/>
            <person name="Itoh T."/>
            <person name="Takaki Y."/>
            <person name="Arai W."/>
            <person name="Nishi S."/>
            <person name="Kawai M."/>
            <person name="Shinya K."/>
            <person name="Ikeda H."/>
        </authorList>
    </citation>
    <scope>NUCLEOTIDE SEQUENCE [LARGE SCALE GENOMIC DNA]</scope>
    <source>
        <strain evidence="5 6">M497-1</strain>
    </source>
</reference>
<feature type="domain" description="Carrier" evidence="4">
    <location>
        <begin position="3111"/>
        <end position="3189"/>
    </location>
</feature>
<dbReference type="InterPro" id="IPR020845">
    <property type="entry name" value="AMP-binding_CS"/>
</dbReference>
<dbReference type="GO" id="GO:0003824">
    <property type="term" value="F:catalytic activity"/>
    <property type="evidence" value="ECO:0007669"/>
    <property type="project" value="InterPro"/>
</dbReference>
<dbReference type="InterPro" id="IPR036736">
    <property type="entry name" value="ACP-like_sf"/>
</dbReference>
<dbReference type="SUPFAM" id="SSF47336">
    <property type="entry name" value="ACP-like"/>
    <property type="match status" value="3"/>
</dbReference>
<proteinExistence type="predicted"/>
<dbReference type="RefSeq" id="WP_096380177.1">
    <property type="nucleotide sequence ID" value="NZ_AP014940.1"/>
</dbReference>
<protein>
    <submittedName>
        <fullName evidence="5">Non-ribosomal peptide synthetase</fullName>
    </submittedName>
</protein>
<dbReference type="FunFam" id="3.40.50.12780:FF:000012">
    <property type="entry name" value="Non-ribosomal peptide synthetase"/>
    <property type="match status" value="1"/>
</dbReference>
<dbReference type="SUPFAM" id="SSF56801">
    <property type="entry name" value="Acetyl-CoA synthetase-like"/>
    <property type="match status" value="3"/>
</dbReference>
<dbReference type="GeneID" id="83065828"/>
<dbReference type="NCBIfam" id="NF003417">
    <property type="entry name" value="PRK04813.1"/>
    <property type="match status" value="3"/>
</dbReference>
<dbReference type="Gene3D" id="3.30.300.30">
    <property type="match status" value="3"/>
</dbReference>
<dbReference type="CDD" id="cd19531">
    <property type="entry name" value="LCL_NRPS-like"/>
    <property type="match status" value="2"/>
</dbReference>
<dbReference type="CDD" id="cd05930">
    <property type="entry name" value="A_NRPS"/>
    <property type="match status" value="3"/>
</dbReference>
<dbReference type="GO" id="GO:0043041">
    <property type="term" value="P:amino acid activation for nonribosomal peptide biosynthetic process"/>
    <property type="evidence" value="ECO:0007669"/>
    <property type="project" value="TreeGrafter"/>
</dbReference>
<dbReference type="Proteomes" id="UP000218824">
    <property type="component" value="Chromosome"/>
</dbReference>
<dbReference type="EMBL" id="AP014940">
    <property type="protein sequence ID" value="BAV99526.1"/>
    <property type="molecule type" value="Genomic_DNA"/>
</dbReference>
<feature type="domain" description="Carrier" evidence="4">
    <location>
        <begin position="966"/>
        <end position="1042"/>
    </location>
</feature>
<dbReference type="FunFam" id="1.10.1200.10:FF:000005">
    <property type="entry name" value="Nonribosomal peptide synthetase 1"/>
    <property type="match status" value="1"/>
</dbReference>
<dbReference type="InterPro" id="IPR009081">
    <property type="entry name" value="PP-bd_ACP"/>
</dbReference>
<dbReference type="NCBIfam" id="TIGR01733">
    <property type="entry name" value="AA-adenyl-dom"/>
    <property type="match status" value="3"/>
</dbReference>
<evidence type="ECO:0000313" key="5">
    <source>
        <dbReference type="EMBL" id="BAV99526.1"/>
    </source>
</evidence>
<dbReference type="PANTHER" id="PTHR45527">
    <property type="entry name" value="NONRIBOSOMAL PEPTIDE SYNTHETASE"/>
    <property type="match status" value="1"/>
</dbReference>
<dbReference type="KEGG" id="lem:LEN_4039"/>
<dbReference type="GO" id="GO:0044550">
    <property type="term" value="P:secondary metabolite biosynthetic process"/>
    <property type="evidence" value="ECO:0007669"/>
    <property type="project" value="TreeGrafter"/>
</dbReference>
<sequence>MQTWLPLTSAQSGIFHHQCRNEGNPFYNVGGYIRLERPDLERLRAAHARLVQTFEAFKLRIAVDETGVRQMHAAAVDTDLALIDLSMQDDPQRTAQAWLDELFCAPIALEDAALYRAAVLKLSDALYFYVGMGHHIALDGIGFVNWGAALARFYDDPAGDWLAMHVDVSNAELVERDRAYLDSERWRKDRDYWAGQVRRFNDSLFASVPVDAPEYLRDRSERASLPIAPPLHAKLSALSAALGVERHQLVLAVLAVYFSQSYSADSVVVAIPLHGRQSEAEKNKIGLLTQMLPLLIEADAAGSVAGVLDAIRRGQRELLRHRRFPVMEVANHADNPRPKDRLFDFGYSYLPVGEDPRFGGAPGRLVYCSHRHEQMPLLVTYWDAQDQDGSALLFDYNLGHFSAADIGALMRRFEHLLDQLAQDAQRPLARLDCVTAQERRELLALAEGECEAEVGLALPGFHLDERLARQFAASPQRIALEGEFGRVSYAELGRRVDAVAAALRADHAIARGDRVAVLLPHSPELVVALLALIRLGAVYVPIDPNSPALRTRHILADSGARLVLCNRGRETSAEEAAAVSAWAEIESLQAATGIHAPLPAPVGADDPLYILYTSGSTGVPKGVLIARGAAENLLGGFVRRLRLGDGGRWLFMSSVAFDISIVEWLGCLALGNTCVLPRPTQLADPFALAALANAADVSFVQTTPSRLKQLYNAGWRPRAGQCAVSAGEPLPMELADDLLACGVELWNGYGPTEATVYSLVKRVRADEPAPIRTAIGTQLPGYRHYVLNKHLAPVPPGLPGELCIAGAGLAVGYVNRPELTERQFVAAAALPEARLYRTGDVVRRLADGCFQYLGRNDDQIKLRGYRIELSEIRAALLQLGSVRDAAVVHRKAEGERPAQLIAYVCLGAAEDGALARVRAELARSLPGYMVPTAFVALDALPVNTNGKLDKSRLPAADDGDAEAPVALATPRERQVAQVWSELLAPAEALGGHSDFFALGGDSVLAVKMVARLRKASARKVEVGDLFAHSRLSELAARIDALPPWQASAQMPAQIPALARDAQSYPASAVQRQLWYLCAQEPEAGRYNMAVAYRIDGPLQAATIERALAALLQRHEALRTVYRHGDEGLRQIVLAAPAWRLDRIDGAGWGEHERDAQIEAAQLRHAQAPFDLGHDLPLHAQLIGLHDGQAVLLLNLHHIAADGQSIRVLFDEFLTIYAALVRGESADLPEPQRQYLDFAAWQQAALAQGAWDGQLAYWQDLLSDAPAQHALALDAPHSARAAAAAQPLECAIAPALAARLRRLAQRLAVTEFSLLQSAFALLLCKWSYSDEVTIGSPVLGRGAPELDASVGMFVNLLAYPHRFRPEQRFSDYLAQFQRQAAAALENQDIPFERVVEALRPQRDPGLHPIFQVLFAFQDDLPQRREAGGLRLERLPERALATKFDLELLIARGEDGWQCRWVSAPTLFERHSVQALASAYVELLQQLADAPERSIGQIALAPAIEADSGASSAAADVLGAHQLVERRAAQCPDAVAVRYGEQALSYAEFNRSANRLARLLLARGIAPGSRVALCLPRSIDLIVATLATLKAGCAYVPVDPAYPPARRAYLLADADPACVLTTQTLAADNAEVFAKRALLCLDDAALPAELAGFDADDIAPARVDLSPDSDAYVIYTSGSTGQPKGVLIAHRGLINLALAQSLAFGIDERSRVLQFASFSFDAAVSEWSTALASGAELVLVPEDTVPDAAALTQWAAAHRVTHATLPPVVLKRLQPSAWPTLTHAISAGEAISLDEARRWSAHCRFINAYGPSESTVCASIGGINESYGRLSIGQAMDGLGLHVLDKSLRALPQGAVGELCISGAALAKGYLNKPEQTRAAFVELVLDDGRRLPIYRTGDRVRRLPDGDLLFEGRIDEQVKIRGHRVECAEVEQCIAAQAGVAEVAVCVRTLAGDERVLAAFVVAAADASATLADDLRRQLDTKLPAYMVPSFIVALDALPLNRSGKIDRKALAALELAAPVRAPARPLTATEQAVSEVWTALLGAGAADPDRGFFESGGYSLLISDVLAAIHARFGVRPSYRQFFDHASIAGLARFIDAQPCEAGPAAAAAAAREPRRREGREHPLSFEQQRIWFIDRLEQGSRHYNMPVALQLSGRIEPELIETALRRIVARHESLRTVFAVDAGDHPVQIVDEAATLTLERLSASGADRDAEVRRLREREQNAAFDLKRDLLLRAALLRTGDDAAVLFLSLHHIAADGWSADRLIAEFGELYAGLLEGREAELPPLPIQYKDHAADQREWADAGGLDEGVAFWRRQLDGAPQCHSLPLDYVRGDAPSLRGRSWTTRIPADLTERLKTLSRRHDTTLFVALQTAFALLVARWSEHRDVLIGTPVANRHRAETAALIGFFVNTLVLRTDCRDNLSFSELLKRGRDGFLGAFEHQHIPFDALVDELTEVRNPAHAPLIQILFSLQDDPARKLAKLDLPGLAFRVLDEDGERPVKFDLELMLSEQDDGLACQWLYDTALFSQQTIARLFDSFVLLLEAVADDADARIHEIELVGGAEREALLAPPRTLPAQLAAGGLICERFEQVAQRQGESLAVIHGERRLSYAELEARSTRLANWLIANGYAGGRPVAIYMTRGIELVVAIMAIMKSGSPYLPVDLGYPAQRVDYILRDSDAALLLCDRESLDKLDQRAPELAVGCMDEDGFVADYQRYSDDPAVLRATRRLNPKSLAYVVYTSGSTGQPKGVMVRQESFLNLVLWYLHDYGFGADDRCLLIGSIGFDMTQKNLFAPLLAGGTLAIPDEYFDPAAIAALIDAQQVTVINCAPSAAYQLVEAPERWSALASLRLLALGGEAIRLSHLRAWLQSAQCRARLLNMYGPSECTDIAIAADYAKGEAAGHAVTVPIGRPIHNCSAYVLNERMKLQPRGAIGELFLGGLGVSNGYVNLDELTRKSFLDDVLPGAGRLYRTGDLARIDADGVFHYVGRADHQVKIRGYRVETAEIDAIVAGCAQVQQAMTVVREDAGGEKSLVCFVVARAGGAGEGDGADAVFAQVRQTLIGRLPGFMIPAKFVLLDAMPLTPNGKIDKRALESQADAAPGWRFARRLRAPENETQAQLLALWRELLGQDEIGIDDDFFELGGHSLLATRFVAKAVKAFELDEASLSVKEFFHHPSIEATARLIDAKRRYGRLLAKEKSMLESGAGIEEGSF</sequence>
<dbReference type="PANTHER" id="PTHR45527:SF1">
    <property type="entry name" value="FATTY ACID SYNTHASE"/>
    <property type="match status" value="1"/>
</dbReference>
<comment type="cofactor">
    <cofactor evidence="1">
        <name>pantetheine 4'-phosphate</name>
        <dbReference type="ChEBI" id="CHEBI:47942"/>
    </cofactor>
</comment>
<dbReference type="InterPro" id="IPR020806">
    <property type="entry name" value="PKS_PP-bd"/>
</dbReference>
<dbReference type="InterPro" id="IPR045851">
    <property type="entry name" value="AMP-bd_C_sf"/>
</dbReference>
<dbReference type="PROSITE" id="PS00455">
    <property type="entry name" value="AMP_BINDING"/>
    <property type="match status" value="3"/>
</dbReference>
<dbReference type="Gene3D" id="1.10.1200.10">
    <property type="entry name" value="ACP-like"/>
    <property type="match status" value="3"/>
</dbReference>
<dbReference type="InterPro" id="IPR023213">
    <property type="entry name" value="CAT-like_dom_sf"/>
</dbReference>
<dbReference type="Pfam" id="PF00501">
    <property type="entry name" value="AMP-binding"/>
    <property type="match status" value="3"/>
</dbReference>